<dbReference type="RefSeq" id="XP_005703472.1">
    <property type="nucleotide sequence ID" value="XM_005703415.1"/>
</dbReference>
<dbReference type="PANTHER" id="PTHR13420:SF7">
    <property type="entry name" value="UPF0235 PROTEIN C15ORF40"/>
    <property type="match status" value="1"/>
</dbReference>
<dbReference type="NCBIfam" id="TIGR00251">
    <property type="entry name" value="DUF167 family protein"/>
    <property type="match status" value="1"/>
</dbReference>
<reference evidence="3" key="1">
    <citation type="journal article" date="2013" name="Science">
        <title>Gene transfer from bacteria and archaea facilitated evolution of an extremophilic eukaryote.</title>
        <authorList>
            <person name="Schonknecht G."/>
            <person name="Chen W.H."/>
            <person name="Ternes C.M."/>
            <person name="Barbier G.G."/>
            <person name="Shrestha R.P."/>
            <person name="Stanke M."/>
            <person name="Brautigam A."/>
            <person name="Baker B.J."/>
            <person name="Banfield J.F."/>
            <person name="Garavito R.M."/>
            <person name="Carr K."/>
            <person name="Wilkerson C."/>
            <person name="Rensing S.A."/>
            <person name="Gagneul D."/>
            <person name="Dickenson N.E."/>
            <person name="Oesterhelt C."/>
            <person name="Lercher M.J."/>
            <person name="Weber A.P."/>
        </authorList>
    </citation>
    <scope>NUCLEOTIDE SEQUENCE [LARGE SCALE GENOMIC DNA]</scope>
    <source>
        <strain evidence="3">074W</strain>
    </source>
</reference>
<protein>
    <submittedName>
        <fullName evidence="2">Uncharacterized protein</fullName>
    </submittedName>
</protein>
<dbReference type="HAMAP" id="MF_00634">
    <property type="entry name" value="UPF0235"/>
    <property type="match status" value="1"/>
</dbReference>
<dbReference type="OrthoDB" id="244097at2759"/>
<evidence type="ECO:0000256" key="1">
    <source>
        <dbReference type="ARBA" id="ARBA00010364"/>
    </source>
</evidence>
<dbReference type="Gramene" id="EME26952">
    <property type="protein sequence ID" value="EME26952"/>
    <property type="gene ID" value="Gasu_54060"/>
</dbReference>
<dbReference type="KEGG" id="gsl:Gasu_54060"/>
<dbReference type="eggNOG" id="KOG3276">
    <property type="taxonomic scope" value="Eukaryota"/>
</dbReference>
<organism evidence="2 3">
    <name type="scientific">Galdieria sulphuraria</name>
    <name type="common">Red alga</name>
    <dbReference type="NCBI Taxonomy" id="130081"/>
    <lineage>
        <taxon>Eukaryota</taxon>
        <taxon>Rhodophyta</taxon>
        <taxon>Bangiophyceae</taxon>
        <taxon>Galdieriales</taxon>
        <taxon>Galdieriaceae</taxon>
        <taxon>Galdieria</taxon>
    </lineage>
</organism>
<dbReference type="GeneID" id="17085896"/>
<dbReference type="EMBL" id="KB454539">
    <property type="protein sequence ID" value="EME26952.1"/>
    <property type="molecule type" value="Genomic_DNA"/>
</dbReference>
<dbReference type="Proteomes" id="UP000030680">
    <property type="component" value="Unassembled WGS sequence"/>
</dbReference>
<comment type="similarity">
    <text evidence="1">Belongs to the UPF0235 family.</text>
</comment>
<dbReference type="GO" id="GO:0005737">
    <property type="term" value="C:cytoplasm"/>
    <property type="evidence" value="ECO:0007669"/>
    <property type="project" value="TreeGrafter"/>
</dbReference>
<dbReference type="AlphaFoldDB" id="M2XAP3"/>
<evidence type="ECO:0000313" key="3">
    <source>
        <dbReference type="Proteomes" id="UP000030680"/>
    </source>
</evidence>
<dbReference type="InterPro" id="IPR036591">
    <property type="entry name" value="YggU-like_sf"/>
</dbReference>
<keyword evidence="3" id="KW-1185">Reference proteome</keyword>
<evidence type="ECO:0000313" key="2">
    <source>
        <dbReference type="EMBL" id="EME26952.1"/>
    </source>
</evidence>
<accession>M2XAP3</accession>
<dbReference type="Pfam" id="PF02594">
    <property type="entry name" value="DUF167"/>
    <property type="match status" value="1"/>
</dbReference>
<proteinExistence type="inferred from homology"/>
<sequence length="129" mass="14606">MAWILYALKSIGPKNFQRPLMAHNNRIPSYIRVKENHILLQVLVKPGSKRPGLMQTTEEEVIIHVGAQPKQGEANQELVERLAKLLHVPKSDISIESGGKGKKKRVCIKGVVNWQTIDDIFKSTQMNEK</sequence>
<dbReference type="SUPFAM" id="SSF69786">
    <property type="entry name" value="YggU-like"/>
    <property type="match status" value="1"/>
</dbReference>
<gene>
    <name evidence="2" type="ORF">Gasu_54060</name>
</gene>
<dbReference type="InterPro" id="IPR003746">
    <property type="entry name" value="DUF167"/>
</dbReference>
<dbReference type="STRING" id="130081.M2XAP3"/>
<dbReference type="Gene3D" id="3.30.1200.10">
    <property type="entry name" value="YggU-like"/>
    <property type="match status" value="1"/>
</dbReference>
<dbReference type="PANTHER" id="PTHR13420">
    <property type="entry name" value="UPF0235 PROTEIN C15ORF40"/>
    <property type="match status" value="1"/>
</dbReference>
<name>M2XAP3_GALSU</name>
<dbReference type="SMART" id="SM01152">
    <property type="entry name" value="DUF167"/>
    <property type="match status" value="1"/>
</dbReference>